<dbReference type="GO" id="GO:0005739">
    <property type="term" value="C:mitochondrion"/>
    <property type="evidence" value="ECO:0007669"/>
    <property type="project" value="UniProtKB-SubCell"/>
</dbReference>
<organism evidence="4 5">
    <name type="scientific">Trichuris muris</name>
    <name type="common">Mouse whipworm</name>
    <dbReference type="NCBI Taxonomy" id="70415"/>
    <lineage>
        <taxon>Eukaryota</taxon>
        <taxon>Metazoa</taxon>
        <taxon>Ecdysozoa</taxon>
        <taxon>Nematoda</taxon>
        <taxon>Enoplea</taxon>
        <taxon>Dorylaimia</taxon>
        <taxon>Trichinellida</taxon>
        <taxon>Trichuridae</taxon>
        <taxon>Trichuris</taxon>
    </lineage>
</organism>
<dbReference type="PANTHER" id="PTHR21393:SF0">
    <property type="entry name" value="SMALL RIBOSOMAL SUBUNIT PROTEIN MS27"/>
    <property type="match status" value="1"/>
</dbReference>
<proteinExistence type="predicted"/>
<evidence type="ECO:0000313" key="5">
    <source>
        <dbReference type="WBParaSite" id="TMUE_1000004242.1"/>
    </source>
</evidence>
<keyword evidence="4" id="KW-1185">Reference proteome</keyword>
<evidence type="ECO:0000313" key="4">
    <source>
        <dbReference type="Proteomes" id="UP000046395"/>
    </source>
</evidence>
<comment type="subcellular location">
    <subcellularLocation>
        <location evidence="1">Mitochondrion</location>
    </subcellularLocation>
</comment>
<dbReference type="Pfam" id="PF10037">
    <property type="entry name" value="MRP-S27"/>
    <property type="match status" value="1"/>
</dbReference>
<dbReference type="InterPro" id="IPR019266">
    <property type="entry name" value="Ribosomal_mS27"/>
</dbReference>
<reference evidence="5" key="1">
    <citation type="submission" date="2019-12" db="UniProtKB">
        <authorList>
            <consortium name="WormBaseParasite"/>
        </authorList>
    </citation>
    <scope>IDENTIFICATION</scope>
</reference>
<keyword evidence="2" id="KW-0175">Coiled coil</keyword>
<evidence type="ECO:0000256" key="1">
    <source>
        <dbReference type="ARBA" id="ARBA00004173"/>
    </source>
</evidence>
<accession>A0A5S6QBA4</accession>
<feature type="compositionally biased region" description="Basic and acidic residues" evidence="3">
    <location>
        <begin position="430"/>
        <end position="462"/>
    </location>
</feature>
<feature type="coiled-coil region" evidence="2">
    <location>
        <begin position="379"/>
        <end position="406"/>
    </location>
</feature>
<evidence type="ECO:0000256" key="3">
    <source>
        <dbReference type="SAM" id="MobiDB-lite"/>
    </source>
</evidence>
<evidence type="ECO:0000256" key="2">
    <source>
        <dbReference type="SAM" id="Coils"/>
    </source>
</evidence>
<dbReference type="AlphaFoldDB" id="A0A5S6QBA4"/>
<dbReference type="PANTHER" id="PTHR21393">
    <property type="entry name" value="MITOCHONDRIAL 28S RIBOSOMAL PROTEIN S27"/>
    <property type="match status" value="1"/>
</dbReference>
<dbReference type="WBParaSite" id="TMUE_1000004242.1">
    <property type="protein sequence ID" value="TMUE_1000004242.1"/>
    <property type="gene ID" value="WBGene00294542"/>
</dbReference>
<name>A0A5S6QBA4_TRIMR</name>
<dbReference type="Proteomes" id="UP000046395">
    <property type="component" value="Unassembled WGS sequence"/>
</dbReference>
<feature type="region of interest" description="Disordered" evidence="3">
    <location>
        <begin position="424"/>
        <end position="462"/>
    </location>
</feature>
<protein>
    <submittedName>
        <fullName evidence="5">28S ribosomal protein S27, mitochondrial</fullName>
    </submittedName>
</protein>
<sequence length="462" mass="53033">MWSLCRQSVPQITNSARTVRLGCLRCVLTSAYGCHSEWAKRLETPVFDGLDFGNFILEFQKRFQGNKIGSAIDLDVAVNCARNKEELAILRSCIYKIRHSRAAASVLPSTHHAFIRACLSLGADDMLMTVLGDPVNFGIFPDPFVANLAMDYFIRKGNMSDASQLACSMMIQEEFRPSVCWMSALSCLKWLMQKDRKPWLVRKPEEAPTDDDDEVVFRVPYLKNRIFDDHFDLDDPYMLVGKTMAWMCRSLPVGPGVRTSRLLGLRMFNKKDSFKAELNRILSCDEQLLCASLTNLISSPEFTSSSNNVETAGDTSMDTDDWNDVKELLCKAKAKTFIDASIEEAYAEEMNRAWPRLEVEDIAEQGKLFALWNQRRGTLLEYKIRRRQLELRLAKIEEQKKKLLEEKDLLFFFENKTKWEQTAQSQLAAEAEKEGKDELPSDDKYTVPELEKRGTDVRLERY</sequence>
<dbReference type="STRING" id="70415.A0A5S6QBA4"/>
<dbReference type="InterPro" id="IPR034913">
    <property type="entry name" value="mS27/PTCD2"/>
</dbReference>